<evidence type="ECO:0000256" key="5">
    <source>
        <dbReference type="ARBA" id="ARBA00023012"/>
    </source>
</evidence>
<organism evidence="7 8">
    <name type="scientific">Rhizobium wenxiniae</name>
    <dbReference type="NCBI Taxonomy" id="1737357"/>
    <lineage>
        <taxon>Bacteria</taxon>
        <taxon>Pseudomonadati</taxon>
        <taxon>Pseudomonadota</taxon>
        <taxon>Alphaproteobacteria</taxon>
        <taxon>Hyphomicrobiales</taxon>
        <taxon>Rhizobiaceae</taxon>
        <taxon>Rhizobium/Agrobacterium group</taxon>
        <taxon>Rhizobium</taxon>
    </lineage>
</organism>
<dbReference type="PROSITE" id="PS50109">
    <property type="entry name" value="HIS_KIN"/>
    <property type="match status" value="1"/>
</dbReference>
<dbReference type="GO" id="GO:0004673">
    <property type="term" value="F:protein histidine kinase activity"/>
    <property type="evidence" value="ECO:0007669"/>
    <property type="project" value="UniProtKB-EC"/>
</dbReference>
<evidence type="ECO:0000313" key="7">
    <source>
        <dbReference type="EMBL" id="MBB6166118.1"/>
    </source>
</evidence>
<comment type="catalytic activity">
    <reaction evidence="1">
        <text>ATP + protein L-histidine = ADP + protein N-phospho-L-histidine.</text>
        <dbReference type="EC" id="2.7.13.3"/>
    </reaction>
</comment>
<keyword evidence="5" id="KW-0902">Two-component regulatory system</keyword>
<evidence type="ECO:0000256" key="1">
    <source>
        <dbReference type="ARBA" id="ARBA00000085"/>
    </source>
</evidence>
<dbReference type="Pfam" id="PF02518">
    <property type="entry name" value="HATPase_c"/>
    <property type="match status" value="1"/>
</dbReference>
<dbReference type="Proteomes" id="UP000547879">
    <property type="component" value="Unassembled WGS sequence"/>
</dbReference>
<accession>A0A7W9YDV7</accession>
<dbReference type="PANTHER" id="PTHR43711:SF1">
    <property type="entry name" value="HISTIDINE KINASE 1"/>
    <property type="match status" value="1"/>
</dbReference>
<keyword evidence="3" id="KW-0808">Transferase</keyword>
<evidence type="ECO:0000313" key="8">
    <source>
        <dbReference type="Proteomes" id="UP000547879"/>
    </source>
</evidence>
<dbReference type="Gene3D" id="3.30.565.10">
    <property type="entry name" value="Histidine kinase-like ATPase, C-terminal domain"/>
    <property type="match status" value="1"/>
</dbReference>
<dbReference type="EC" id="2.7.13.3" evidence="2"/>
<dbReference type="SMART" id="SM00387">
    <property type="entry name" value="HATPase_c"/>
    <property type="match status" value="1"/>
</dbReference>
<sequence length="82" mass="9105">MDEEDEIEVIVSDTGQGIKPEQLDRVFEPFFTTKSDGIGMGLSICRSIVEAHGGRIWATANHPRGSAFRFTLSSFKETSVDR</sequence>
<reference evidence="7 8" key="1">
    <citation type="submission" date="2020-08" db="EMBL/GenBank/DDBJ databases">
        <title>Genomic Encyclopedia of Type Strains, Phase IV (KMG-IV): sequencing the most valuable type-strain genomes for metagenomic binning, comparative biology and taxonomic classification.</title>
        <authorList>
            <person name="Goeker M."/>
        </authorList>
    </citation>
    <scope>NUCLEOTIDE SEQUENCE [LARGE SCALE GENOMIC DNA]</scope>
    <source>
        <strain evidence="7 8">DSM 100734</strain>
    </source>
</reference>
<proteinExistence type="predicted"/>
<evidence type="ECO:0000259" key="6">
    <source>
        <dbReference type="PROSITE" id="PS50109"/>
    </source>
</evidence>
<dbReference type="EMBL" id="JACHEG010000015">
    <property type="protein sequence ID" value="MBB6166118.1"/>
    <property type="molecule type" value="Genomic_DNA"/>
</dbReference>
<evidence type="ECO:0000256" key="4">
    <source>
        <dbReference type="ARBA" id="ARBA00022777"/>
    </source>
</evidence>
<dbReference type="InterPro" id="IPR036890">
    <property type="entry name" value="HATPase_C_sf"/>
</dbReference>
<dbReference type="AlphaFoldDB" id="A0A7W9YDV7"/>
<name>A0A7W9YDV7_9HYPH</name>
<protein>
    <recommendedName>
        <fullName evidence="2">histidine kinase</fullName>
        <ecNumber evidence="2">2.7.13.3</ecNumber>
    </recommendedName>
</protein>
<dbReference type="GO" id="GO:0000160">
    <property type="term" value="P:phosphorelay signal transduction system"/>
    <property type="evidence" value="ECO:0007669"/>
    <property type="project" value="UniProtKB-KW"/>
</dbReference>
<dbReference type="InterPro" id="IPR003594">
    <property type="entry name" value="HATPase_dom"/>
</dbReference>
<feature type="domain" description="Histidine kinase" evidence="6">
    <location>
        <begin position="1"/>
        <end position="76"/>
    </location>
</feature>
<keyword evidence="8" id="KW-1185">Reference proteome</keyword>
<dbReference type="InterPro" id="IPR004358">
    <property type="entry name" value="Sig_transdc_His_kin-like_C"/>
</dbReference>
<dbReference type="InterPro" id="IPR050736">
    <property type="entry name" value="Sensor_HK_Regulatory"/>
</dbReference>
<dbReference type="SUPFAM" id="SSF55874">
    <property type="entry name" value="ATPase domain of HSP90 chaperone/DNA topoisomerase II/histidine kinase"/>
    <property type="match status" value="1"/>
</dbReference>
<evidence type="ECO:0000256" key="2">
    <source>
        <dbReference type="ARBA" id="ARBA00012438"/>
    </source>
</evidence>
<keyword evidence="4 7" id="KW-0418">Kinase</keyword>
<dbReference type="InterPro" id="IPR005467">
    <property type="entry name" value="His_kinase_dom"/>
</dbReference>
<evidence type="ECO:0000256" key="3">
    <source>
        <dbReference type="ARBA" id="ARBA00022679"/>
    </source>
</evidence>
<gene>
    <name evidence="7" type="ORF">HNQ72_005969</name>
</gene>
<dbReference type="PRINTS" id="PR00344">
    <property type="entry name" value="BCTRLSENSOR"/>
</dbReference>
<comment type="caution">
    <text evidence="7">The sequence shown here is derived from an EMBL/GenBank/DDBJ whole genome shotgun (WGS) entry which is preliminary data.</text>
</comment>
<dbReference type="PANTHER" id="PTHR43711">
    <property type="entry name" value="TWO-COMPONENT HISTIDINE KINASE"/>
    <property type="match status" value="1"/>
</dbReference>